<dbReference type="RefSeq" id="WP_182327167.1">
    <property type="nucleotide sequence ID" value="NZ_CP058554.1"/>
</dbReference>
<dbReference type="AlphaFoldDB" id="A0A7G5EFI1"/>
<evidence type="ECO:0000259" key="3">
    <source>
        <dbReference type="Pfam" id="PF14257"/>
    </source>
</evidence>
<evidence type="ECO:0000313" key="5">
    <source>
        <dbReference type="Proteomes" id="UP000515240"/>
    </source>
</evidence>
<keyword evidence="2" id="KW-0732">Signal</keyword>
<keyword evidence="1" id="KW-0812">Transmembrane</keyword>
<evidence type="ECO:0000313" key="4">
    <source>
        <dbReference type="EMBL" id="QMV72756.1"/>
    </source>
</evidence>
<sequence>MSSRSPSFGLFSACPGGLAAIAIAVAALLAGCSPDAGQSAPPAEAQMAAPAAPAPVAPMAARSMAKMATKEMAPAADMAMGQGGAAAPSERFLAISHRIQVETPAAELAGLWEEVKARCERLDCYVEGSQLRRETLQSAAEAMLAMRVSPQDFAALTSSLGAGARVLNHQTTTEDKTYEVVDVEAQIKNRTEYRDSLRALMLEKNVKRTLQDLMAIRDTLSQVQAEIDAANTHRALLQRDTAKQFVQMRFQPTRAIVSGTYSPWQQTWQHSWDGLTRSMQSLILTAAQSLPWLLALALVVLLPLRFAIKRWLRRSAARAQVAHQADTKS</sequence>
<feature type="domain" description="DUF4349" evidence="3">
    <location>
        <begin position="91"/>
        <end position="302"/>
    </location>
</feature>
<keyword evidence="1" id="KW-0472">Membrane</keyword>
<feature type="chain" id="PRO_5028859397" evidence="2">
    <location>
        <begin position="27"/>
        <end position="329"/>
    </location>
</feature>
<keyword evidence="1" id="KW-1133">Transmembrane helix</keyword>
<evidence type="ECO:0000256" key="2">
    <source>
        <dbReference type="SAM" id="SignalP"/>
    </source>
</evidence>
<dbReference type="EMBL" id="CP058554">
    <property type="protein sequence ID" value="QMV72756.1"/>
    <property type="molecule type" value="Genomic_DNA"/>
</dbReference>
<proteinExistence type="predicted"/>
<dbReference type="PROSITE" id="PS51257">
    <property type="entry name" value="PROKAR_LIPOPROTEIN"/>
    <property type="match status" value="1"/>
</dbReference>
<keyword evidence="5" id="KW-1185">Reference proteome</keyword>
<gene>
    <name evidence="4" type="ORF">HS961_07820</name>
</gene>
<dbReference type="Proteomes" id="UP000515240">
    <property type="component" value="Chromosome"/>
</dbReference>
<feature type="signal peptide" evidence="2">
    <location>
        <begin position="1"/>
        <end position="26"/>
    </location>
</feature>
<evidence type="ECO:0000256" key="1">
    <source>
        <dbReference type="SAM" id="Phobius"/>
    </source>
</evidence>
<reference evidence="4 5" key="1">
    <citation type="journal article" date="2020" name="G3 (Bethesda)">
        <title>CeMbio - The Caenorhabditis elegans Microbiome Resource.</title>
        <authorList>
            <person name="Dirksen P."/>
            <person name="Assie A."/>
            <person name="Zimmermann J."/>
            <person name="Zhang F."/>
            <person name="Tietje A.M."/>
            <person name="Marsh S.A."/>
            <person name="Felix M.A."/>
            <person name="Shapira M."/>
            <person name="Kaleta C."/>
            <person name="Schulenburg H."/>
            <person name="Samuel B."/>
        </authorList>
    </citation>
    <scope>NUCLEOTIDE SEQUENCE [LARGE SCALE GENOMIC DNA]</scope>
    <source>
        <strain evidence="4 5">BIGb0172</strain>
    </source>
</reference>
<protein>
    <submittedName>
        <fullName evidence="4">DUF4349 domain-containing protein</fullName>
    </submittedName>
</protein>
<accession>A0A7G5EFI1</accession>
<feature type="transmembrane region" description="Helical" evidence="1">
    <location>
        <begin position="290"/>
        <end position="308"/>
    </location>
</feature>
<organism evidence="4 5">
    <name type="scientific">Comamonas piscis</name>
    <dbReference type="NCBI Taxonomy" id="1562974"/>
    <lineage>
        <taxon>Bacteria</taxon>
        <taxon>Pseudomonadati</taxon>
        <taxon>Pseudomonadota</taxon>
        <taxon>Betaproteobacteria</taxon>
        <taxon>Burkholderiales</taxon>
        <taxon>Comamonadaceae</taxon>
        <taxon>Comamonas</taxon>
    </lineage>
</organism>
<dbReference type="KEGG" id="cpis:HS961_07820"/>
<name>A0A7G5EFI1_9BURK</name>
<dbReference type="InterPro" id="IPR025645">
    <property type="entry name" value="DUF4349"/>
</dbReference>
<dbReference type="Pfam" id="PF14257">
    <property type="entry name" value="DUF4349"/>
    <property type="match status" value="1"/>
</dbReference>